<keyword evidence="8" id="KW-1133">Transmembrane helix</keyword>
<protein>
    <recommendedName>
        <fullName evidence="3">acid phosphatase</fullName>
        <ecNumber evidence="3">3.1.3.2</ecNumber>
    </recommendedName>
</protein>
<evidence type="ECO:0000256" key="7">
    <source>
        <dbReference type="ARBA" id="ARBA00023180"/>
    </source>
</evidence>
<comment type="similarity">
    <text evidence="2">Belongs to the histidine acid phosphatase family.</text>
</comment>
<keyword evidence="4" id="KW-0732">Signal</keyword>
<dbReference type="PROSITE" id="PS00616">
    <property type="entry name" value="HIS_ACID_PHOSPHAT_1"/>
    <property type="match status" value="1"/>
</dbReference>
<dbReference type="Proteomes" id="UP000095283">
    <property type="component" value="Unplaced"/>
</dbReference>
<sequence length="403" mass="45888">MCAMYLKKFHPKQNFAKLNVYSKMLLAILLLTSALYFSSAEDKELVLVQAVFRHGDRAPMFHLTSPESINYYYRGNEQLTNNGILQASKLGIVLRKRLIDSGFLDARMLPSEISFLSSASERCLMTASAVGGSIFNRTENDLPSYVPVFTQRKESDFICVPYISCPFVLEEMRETLKVKNASASLNDMLNMVIQNEAMKIGSKYWLLGNRLSVLEALILEHEAGLAVPQWLNQSALNEAYKFMQQAINFLSGTGSYHNPKWIQTRSGHLLWTILKNIRSASLNTVDKKFIAYSTVRHDVSIMGLLDSMGATEKALSPDRSPQFAACILFEVWRSGIELYVKDYHSKFYDTIQRENTGIFEWNRIALSWIFMVTSAIFLVLFLLTLSCVMMFKVPNPNEEKEVH</sequence>
<dbReference type="InterPro" id="IPR033379">
    <property type="entry name" value="Acid_Pase_AS"/>
</dbReference>
<evidence type="ECO:0000256" key="4">
    <source>
        <dbReference type="ARBA" id="ARBA00022729"/>
    </source>
</evidence>
<dbReference type="InterPro" id="IPR029033">
    <property type="entry name" value="His_PPase_superfam"/>
</dbReference>
<reference evidence="10" key="1">
    <citation type="submission" date="2016-11" db="UniProtKB">
        <authorList>
            <consortium name="WormBaseParasite"/>
        </authorList>
    </citation>
    <scope>IDENTIFICATION</scope>
</reference>
<feature type="transmembrane region" description="Helical" evidence="8">
    <location>
        <begin position="368"/>
        <end position="391"/>
    </location>
</feature>
<dbReference type="EC" id="3.1.3.2" evidence="3"/>
<dbReference type="PANTHER" id="PTHR11567:SF211">
    <property type="entry name" value="PROSTATIC ACID PHOSPHATASE"/>
    <property type="match status" value="1"/>
</dbReference>
<keyword evidence="8" id="KW-0812">Transmembrane</keyword>
<evidence type="ECO:0000256" key="1">
    <source>
        <dbReference type="ARBA" id="ARBA00000032"/>
    </source>
</evidence>
<dbReference type="PANTHER" id="PTHR11567">
    <property type="entry name" value="ACID PHOSPHATASE-RELATED"/>
    <property type="match status" value="1"/>
</dbReference>
<proteinExistence type="inferred from homology"/>
<keyword evidence="8" id="KW-0472">Membrane</keyword>
<keyword evidence="7" id="KW-0325">Glycoprotein</keyword>
<dbReference type="WBParaSite" id="Hba_19588">
    <property type="protein sequence ID" value="Hba_19588"/>
    <property type="gene ID" value="Hba_19588"/>
</dbReference>
<evidence type="ECO:0000256" key="2">
    <source>
        <dbReference type="ARBA" id="ARBA00005375"/>
    </source>
</evidence>
<dbReference type="GO" id="GO:0003993">
    <property type="term" value="F:acid phosphatase activity"/>
    <property type="evidence" value="ECO:0007669"/>
    <property type="project" value="UniProtKB-EC"/>
</dbReference>
<dbReference type="Pfam" id="PF00328">
    <property type="entry name" value="His_Phos_2"/>
    <property type="match status" value="1"/>
</dbReference>
<evidence type="ECO:0000256" key="5">
    <source>
        <dbReference type="ARBA" id="ARBA00022801"/>
    </source>
</evidence>
<evidence type="ECO:0000313" key="9">
    <source>
        <dbReference type="Proteomes" id="UP000095283"/>
    </source>
</evidence>
<evidence type="ECO:0000256" key="3">
    <source>
        <dbReference type="ARBA" id="ARBA00012646"/>
    </source>
</evidence>
<dbReference type="AlphaFoldDB" id="A0A1I7XPX8"/>
<accession>A0A1I7XPX8</accession>
<keyword evidence="5" id="KW-0378">Hydrolase</keyword>
<dbReference type="Gene3D" id="3.40.50.1240">
    <property type="entry name" value="Phosphoglycerate mutase-like"/>
    <property type="match status" value="1"/>
</dbReference>
<dbReference type="CDD" id="cd07061">
    <property type="entry name" value="HP_HAP_like"/>
    <property type="match status" value="1"/>
</dbReference>
<comment type="catalytic activity">
    <reaction evidence="1">
        <text>a phosphate monoester + H2O = an alcohol + phosphate</text>
        <dbReference type="Rhea" id="RHEA:15017"/>
        <dbReference type="ChEBI" id="CHEBI:15377"/>
        <dbReference type="ChEBI" id="CHEBI:30879"/>
        <dbReference type="ChEBI" id="CHEBI:43474"/>
        <dbReference type="ChEBI" id="CHEBI:67140"/>
        <dbReference type="EC" id="3.1.3.2"/>
    </reaction>
</comment>
<evidence type="ECO:0000256" key="8">
    <source>
        <dbReference type="SAM" id="Phobius"/>
    </source>
</evidence>
<evidence type="ECO:0000313" key="10">
    <source>
        <dbReference type="WBParaSite" id="Hba_19588"/>
    </source>
</evidence>
<organism evidence="9 10">
    <name type="scientific">Heterorhabditis bacteriophora</name>
    <name type="common">Entomopathogenic nematode worm</name>
    <dbReference type="NCBI Taxonomy" id="37862"/>
    <lineage>
        <taxon>Eukaryota</taxon>
        <taxon>Metazoa</taxon>
        <taxon>Ecdysozoa</taxon>
        <taxon>Nematoda</taxon>
        <taxon>Chromadorea</taxon>
        <taxon>Rhabditida</taxon>
        <taxon>Rhabditina</taxon>
        <taxon>Rhabditomorpha</taxon>
        <taxon>Strongyloidea</taxon>
        <taxon>Heterorhabditidae</taxon>
        <taxon>Heterorhabditis</taxon>
    </lineage>
</organism>
<dbReference type="InterPro" id="IPR050645">
    <property type="entry name" value="Histidine_acid_phosphatase"/>
</dbReference>
<dbReference type="InterPro" id="IPR000560">
    <property type="entry name" value="His_Pase_clade-2"/>
</dbReference>
<name>A0A1I7XPX8_HETBA</name>
<keyword evidence="6" id="KW-1015">Disulfide bond</keyword>
<dbReference type="SUPFAM" id="SSF53254">
    <property type="entry name" value="Phosphoglycerate mutase-like"/>
    <property type="match status" value="1"/>
</dbReference>
<keyword evidence="9" id="KW-1185">Reference proteome</keyword>
<evidence type="ECO:0000256" key="6">
    <source>
        <dbReference type="ARBA" id="ARBA00023157"/>
    </source>
</evidence>